<dbReference type="RefSeq" id="WP_177716961.1">
    <property type="nucleotide sequence ID" value="NZ_JACRSQ010000014.1"/>
</dbReference>
<dbReference type="PANTHER" id="PTHR43280:SF2">
    <property type="entry name" value="HTH-TYPE TRANSCRIPTIONAL REGULATOR EXSA"/>
    <property type="match status" value="1"/>
</dbReference>
<dbReference type="GO" id="GO:0043565">
    <property type="term" value="F:sequence-specific DNA binding"/>
    <property type="evidence" value="ECO:0007669"/>
    <property type="project" value="InterPro"/>
</dbReference>
<dbReference type="PANTHER" id="PTHR43280">
    <property type="entry name" value="ARAC-FAMILY TRANSCRIPTIONAL REGULATOR"/>
    <property type="match status" value="1"/>
</dbReference>
<evidence type="ECO:0000256" key="3">
    <source>
        <dbReference type="ARBA" id="ARBA00023163"/>
    </source>
</evidence>
<evidence type="ECO:0000259" key="4">
    <source>
        <dbReference type="PROSITE" id="PS01124"/>
    </source>
</evidence>
<name>A0A926DUH9_9FIRM</name>
<dbReference type="InterPro" id="IPR009057">
    <property type="entry name" value="Homeodomain-like_sf"/>
</dbReference>
<dbReference type="PROSITE" id="PS01124">
    <property type="entry name" value="HTH_ARAC_FAMILY_2"/>
    <property type="match status" value="1"/>
</dbReference>
<accession>A0A926DUH9</accession>
<sequence length="253" mass="29202">MNLFKNIIVAEIQKPFTVFSKKGRTEHTEQRPFYGLSFCLGGQITYMFNGKKIVSNKNNAVILPMGATYSLHGDKEGLFPLINFKAQNFSCDSFIVIPLDDSTQHINDFNKLSDYFLREDKYLQIFSLFYHMLERLNLEQSHTQNPLYPVINYLEKNISNPEITNIFLAKKLGISEVYLRKLFSAYYGTTPRQFIIDMRIQKAKSLLTNGTHTITSISEECGFSSLYHFCRVFKDKTGMTPTEYAKAGKIFQI</sequence>
<dbReference type="SMART" id="SM00342">
    <property type="entry name" value="HTH_ARAC"/>
    <property type="match status" value="1"/>
</dbReference>
<dbReference type="InterPro" id="IPR020449">
    <property type="entry name" value="Tscrpt_reg_AraC-type_HTH"/>
</dbReference>
<dbReference type="InterPro" id="IPR018060">
    <property type="entry name" value="HTH_AraC"/>
</dbReference>
<dbReference type="SUPFAM" id="SSF51215">
    <property type="entry name" value="Regulatory protein AraC"/>
    <property type="match status" value="1"/>
</dbReference>
<dbReference type="GO" id="GO:0003700">
    <property type="term" value="F:DNA-binding transcription factor activity"/>
    <property type="evidence" value="ECO:0007669"/>
    <property type="project" value="InterPro"/>
</dbReference>
<evidence type="ECO:0000256" key="2">
    <source>
        <dbReference type="ARBA" id="ARBA00023125"/>
    </source>
</evidence>
<keyword evidence="1" id="KW-0805">Transcription regulation</keyword>
<dbReference type="InterPro" id="IPR018062">
    <property type="entry name" value="HTH_AraC-typ_CS"/>
</dbReference>
<dbReference type="Pfam" id="PF12833">
    <property type="entry name" value="HTH_18"/>
    <property type="match status" value="1"/>
</dbReference>
<dbReference type="Gene3D" id="1.10.10.60">
    <property type="entry name" value="Homeodomain-like"/>
    <property type="match status" value="2"/>
</dbReference>
<dbReference type="EMBL" id="JACRSQ010000014">
    <property type="protein sequence ID" value="MBC8543939.1"/>
    <property type="molecule type" value="Genomic_DNA"/>
</dbReference>
<comment type="caution">
    <text evidence="5">The sequence shown here is derived from an EMBL/GenBank/DDBJ whole genome shotgun (WGS) entry which is preliminary data.</text>
</comment>
<dbReference type="PROSITE" id="PS00041">
    <property type="entry name" value="HTH_ARAC_FAMILY_1"/>
    <property type="match status" value="1"/>
</dbReference>
<feature type="domain" description="HTH araC/xylS-type" evidence="4">
    <location>
        <begin position="148"/>
        <end position="247"/>
    </location>
</feature>
<keyword evidence="3" id="KW-0804">Transcription</keyword>
<keyword evidence="2" id="KW-0238">DNA-binding</keyword>
<keyword evidence="6" id="KW-1185">Reference proteome</keyword>
<dbReference type="SUPFAM" id="SSF46689">
    <property type="entry name" value="Homeodomain-like"/>
    <property type="match status" value="2"/>
</dbReference>
<protein>
    <submittedName>
        <fullName evidence="5">Helix-turn-helix transcriptional regulator</fullName>
    </submittedName>
</protein>
<gene>
    <name evidence="5" type="ORF">H8730_10320</name>
</gene>
<proteinExistence type="predicted"/>
<dbReference type="PRINTS" id="PR00032">
    <property type="entry name" value="HTHARAC"/>
</dbReference>
<evidence type="ECO:0000256" key="1">
    <source>
        <dbReference type="ARBA" id="ARBA00023015"/>
    </source>
</evidence>
<organism evidence="5 6">
    <name type="scientific">Bianquea renquensis</name>
    <dbReference type="NCBI Taxonomy" id="2763661"/>
    <lineage>
        <taxon>Bacteria</taxon>
        <taxon>Bacillati</taxon>
        <taxon>Bacillota</taxon>
        <taxon>Clostridia</taxon>
        <taxon>Eubacteriales</taxon>
        <taxon>Bianqueaceae</taxon>
        <taxon>Bianquea</taxon>
    </lineage>
</organism>
<evidence type="ECO:0000313" key="5">
    <source>
        <dbReference type="EMBL" id="MBC8543939.1"/>
    </source>
</evidence>
<reference evidence="5" key="1">
    <citation type="submission" date="2020-08" db="EMBL/GenBank/DDBJ databases">
        <title>Genome public.</title>
        <authorList>
            <person name="Liu C."/>
            <person name="Sun Q."/>
        </authorList>
    </citation>
    <scope>NUCLEOTIDE SEQUENCE</scope>
    <source>
        <strain evidence="5">NSJ-32</strain>
    </source>
</reference>
<dbReference type="Proteomes" id="UP000657006">
    <property type="component" value="Unassembled WGS sequence"/>
</dbReference>
<dbReference type="AlphaFoldDB" id="A0A926DUH9"/>
<dbReference type="InterPro" id="IPR037923">
    <property type="entry name" value="HTH-like"/>
</dbReference>
<evidence type="ECO:0000313" key="6">
    <source>
        <dbReference type="Proteomes" id="UP000657006"/>
    </source>
</evidence>